<reference evidence="3 4" key="1">
    <citation type="submission" date="2021-06" db="EMBL/GenBank/DDBJ databases">
        <title>Caerostris darwini draft genome.</title>
        <authorList>
            <person name="Kono N."/>
            <person name="Arakawa K."/>
        </authorList>
    </citation>
    <scope>NUCLEOTIDE SEQUENCE [LARGE SCALE GENOMIC DNA]</scope>
</reference>
<evidence type="ECO:0000256" key="2">
    <source>
        <dbReference type="SAM" id="MobiDB-lite"/>
    </source>
</evidence>
<evidence type="ECO:0000313" key="4">
    <source>
        <dbReference type="Proteomes" id="UP001054837"/>
    </source>
</evidence>
<dbReference type="EMBL" id="BPLQ01003839">
    <property type="protein sequence ID" value="GIY03654.1"/>
    <property type="molecule type" value="Genomic_DNA"/>
</dbReference>
<feature type="compositionally biased region" description="Polar residues" evidence="2">
    <location>
        <begin position="85"/>
        <end position="99"/>
    </location>
</feature>
<keyword evidence="4" id="KW-1185">Reference proteome</keyword>
<sequence>MFELRLRVLKIYSMSSLPQGWHGIPVPTRNSISSSTISAATPVSTTIRKKWNSPLSSEVPRSKLPAYKPSALRLHKSPVNGILPTRTNSKIPGTSSKNDVATCPTKPSPIKQLQNEIVKLKKELTTMKTENSILKVKVRRVDDENVQKSRQIEKLKVELKAAQKVDSTSSKKNKDSDLLLLRQKCLRLEGALKEKDLALNTFRRLNNEASLKLEGRASRNSLTNFEAGDADDSNENCRTLKKNASAKTSFSRSSHSTKTEVSKLREMIHKLEKENQELQQLAKDKSEEVRRLKMHLRSRTYIKSPQTSESKTAFKVNPPTILESVPSVSKPNKPVPSLLKSKKPSPVQNVAKPPLIKKTSKVGISQVKKPNNENTPKALPRINSLPKKNKAEVNKGKANIHIEVLKTHSSEKQAAEMQAVKRPVIRPGKTFLASKLVVPNSLPMEPFENNIEDEVQRMRENIAAKKIQRSWRYHQKQHSKKDEQLNIQKALTFIVTSLKHHKLRKEKMSMLQKRKNISPRAKLGDESVIVEAIQTAARNLWEKQISVTPTN</sequence>
<organism evidence="3 4">
    <name type="scientific">Caerostris darwini</name>
    <dbReference type="NCBI Taxonomy" id="1538125"/>
    <lineage>
        <taxon>Eukaryota</taxon>
        <taxon>Metazoa</taxon>
        <taxon>Ecdysozoa</taxon>
        <taxon>Arthropoda</taxon>
        <taxon>Chelicerata</taxon>
        <taxon>Arachnida</taxon>
        <taxon>Araneae</taxon>
        <taxon>Araneomorphae</taxon>
        <taxon>Entelegynae</taxon>
        <taxon>Araneoidea</taxon>
        <taxon>Araneidae</taxon>
        <taxon>Caerostris</taxon>
    </lineage>
</organism>
<comment type="caution">
    <text evidence="3">The sequence shown here is derived from an EMBL/GenBank/DDBJ whole genome shotgun (WGS) entry which is preliminary data.</text>
</comment>
<feature type="coiled-coil region" evidence="1">
    <location>
        <begin position="110"/>
        <end position="208"/>
    </location>
</feature>
<feature type="region of interest" description="Disordered" evidence="2">
    <location>
        <begin position="325"/>
        <end position="351"/>
    </location>
</feature>
<feature type="compositionally biased region" description="Low complexity" evidence="2">
    <location>
        <begin position="325"/>
        <end position="347"/>
    </location>
</feature>
<name>A0AAV4Q5F2_9ARAC</name>
<accession>A0AAV4Q5F2</accession>
<protein>
    <submittedName>
        <fullName evidence="3">Uncharacterized protein</fullName>
    </submittedName>
</protein>
<evidence type="ECO:0000256" key="1">
    <source>
        <dbReference type="SAM" id="Coils"/>
    </source>
</evidence>
<dbReference type="AlphaFoldDB" id="A0AAV4Q5F2"/>
<proteinExistence type="predicted"/>
<feature type="coiled-coil region" evidence="1">
    <location>
        <begin position="254"/>
        <end position="295"/>
    </location>
</feature>
<gene>
    <name evidence="3" type="primary">AVEN_241435_1</name>
    <name evidence="3" type="ORF">CDAR_526672</name>
</gene>
<keyword evidence="1" id="KW-0175">Coiled coil</keyword>
<dbReference type="Proteomes" id="UP001054837">
    <property type="component" value="Unassembled WGS sequence"/>
</dbReference>
<evidence type="ECO:0000313" key="3">
    <source>
        <dbReference type="EMBL" id="GIY03654.1"/>
    </source>
</evidence>
<feature type="region of interest" description="Disordered" evidence="2">
    <location>
        <begin position="79"/>
        <end position="107"/>
    </location>
</feature>